<gene>
    <name evidence="4" type="ORF">HaLaN_31020</name>
</gene>
<dbReference type="GO" id="GO:0000785">
    <property type="term" value="C:chromatin"/>
    <property type="evidence" value="ECO:0007669"/>
    <property type="project" value="TreeGrafter"/>
</dbReference>
<evidence type="ECO:0000256" key="3">
    <source>
        <dbReference type="ARBA" id="ARBA00023242"/>
    </source>
</evidence>
<dbReference type="PANTHER" id="PTHR12549:SF38">
    <property type="entry name" value="JMJC DOMAIN-CONTAINING HISTONE DEMETHYLASE 2, ISOFORM A"/>
    <property type="match status" value="1"/>
</dbReference>
<dbReference type="PANTHER" id="PTHR12549">
    <property type="entry name" value="JMJC DOMAIN-CONTAINING HISTONE DEMETHYLATION PROTEIN"/>
    <property type="match status" value="1"/>
</dbReference>
<dbReference type="GO" id="GO:0006357">
    <property type="term" value="P:regulation of transcription by RNA polymerase II"/>
    <property type="evidence" value="ECO:0007669"/>
    <property type="project" value="TreeGrafter"/>
</dbReference>
<feature type="non-terminal residue" evidence="4">
    <location>
        <position position="1"/>
    </location>
</feature>
<dbReference type="Gene3D" id="2.60.120.650">
    <property type="entry name" value="Cupin"/>
    <property type="match status" value="1"/>
</dbReference>
<accession>A0A6A0AIL6</accession>
<keyword evidence="2" id="KW-0479">Metal-binding</keyword>
<dbReference type="EMBL" id="BLLF01006043">
    <property type="protein sequence ID" value="GFH31894.1"/>
    <property type="molecule type" value="Genomic_DNA"/>
</dbReference>
<evidence type="ECO:0000256" key="1">
    <source>
        <dbReference type="ARBA" id="ARBA00004123"/>
    </source>
</evidence>
<protein>
    <submittedName>
        <fullName evidence="4">JmjC domain-containing protein</fullName>
    </submittedName>
</protein>
<keyword evidence="5" id="KW-1185">Reference proteome</keyword>
<organism evidence="4 5">
    <name type="scientific">Haematococcus lacustris</name>
    <name type="common">Green alga</name>
    <name type="synonym">Haematococcus pluvialis</name>
    <dbReference type="NCBI Taxonomy" id="44745"/>
    <lineage>
        <taxon>Eukaryota</taxon>
        <taxon>Viridiplantae</taxon>
        <taxon>Chlorophyta</taxon>
        <taxon>core chlorophytes</taxon>
        <taxon>Chlorophyceae</taxon>
        <taxon>CS clade</taxon>
        <taxon>Chlamydomonadales</taxon>
        <taxon>Haematococcaceae</taxon>
        <taxon>Haematococcus</taxon>
    </lineage>
</organism>
<feature type="non-terminal residue" evidence="4">
    <location>
        <position position="120"/>
    </location>
</feature>
<sequence>PLSPSAALPAGLPPAALSCCPAGCQVLDCRTWKAEDMSEAAFFHGYANGVVDDEGRPRMLKVKDWPPEQEFRERMVRHNQDFHELLPLPLYTHTTAGPLNLATMMPSWTNPTDLGPKTYV</sequence>
<dbReference type="AlphaFoldDB" id="A0A6A0AIL6"/>
<dbReference type="GO" id="GO:0046872">
    <property type="term" value="F:metal ion binding"/>
    <property type="evidence" value="ECO:0007669"/>
    <property type="project" value="UniProtKB-KW"/>
</dbReference>
<reference evidence="4 5" key="1">
    <citation type="submission" date="2020-02" db="EMBL/GenBank/DDBJ databases">
        <title>Draft genome sequence of Haematococcus lacustris strain NIES-144.</title>
        <authorList>
            <person name="Morimoto D."/>
            <person name="Nakagawa S."/>
            <person name="Yoshida T."/>
            <person name="Sawayama S."/>
        </authorList>
    </citation>
    <scope>NUCLEOTIDE SEQUENCE [LARGE SCALE GENOMIC DNA]</scope>
    <source>
        <strain evidence="4 5">NIES-144</strain>
    </source>
</reference>
<dbReference type="GO" id="GO:0000118">
    <property type="term" value="C:histone deacetylase complex"/>
    <property type="evidence" value="ECO:0007669"/>
    <property type="project" value="TreeGrafter"/>
</dbReference>
<keyword evidence="3" id="KW-0539">Nucleus</keyword>
<comment type="caution">
    <text evidence="4">The sequence shown here is derived from an EMBL/GenBank/DDBJ whole genome shotgun (WGS) entry which is preliminary data.</text>
</comment>
<evidence type="ECO:0000313" key="5">
    <source>
        <dbReference type="Proteomes" id="UP000485058"/>
    </source>
</evidence>
<dbReference type="Proteomes" id="UP000485058">
    <property type="component" value="Unassembled WGS sequence"/>
</dbReference>
<proteinExistence type="predicted"/>
<dbReference type="GO" id="GO:0003712">
    <property type="term" value="F:transcription coregulator activity"/>
    <property type="evidence" value="ECO:0007669"/>
    <property type="project" value="TreeGrafter"/>
</dbReference>
<dbReference type="GO" id="GO:0032454">
    <property type="term" value="F:histone H3K9 demethylase activity"/>
    <property type="evidence" value="ECO:0007669"/>
    <property type="project" value="InterPro"/>
</dbReference>
<name>A0A6A0AIL6_HAELA</name>
<comment type="subcellular location">
    <subcellularLocation>
        <location evidence="1">Nucleus</location>
    </subcellularLocation>
</comment>
<dbReference type="PROSITE" id="PS50007">
    <property type="entry name" value="PIPLC_X_DOMAIN"/>
    <property type="match status" value="1"/>
</dbReference>
<evidence type="ECO:0000313" key="4">
    <source>
        <dbReference type="EMBL" id="GFH31894.1"/>
    </source>
</evidence>
<dbReference type="GO" id="GO:0031490">
    <property type="term" value="F:chromatin DNA binding"/>
    <property type="evidence" value="ECO:0007669"/>
    <property type="project" value="TreeGrafter"/>
</dbReference>
<dbReference type="InterPro" id="IPR045109">
    <property type="entry name" value="LSDs-like"/>
</dbReference>
<evidence type="ECO:0000256" key="2">
    <source>
        <dbReference type="ARBA" id="ARBA00022723"/>
    </source>
</evidence>